<organism evidence="3 4">
    <name type="scientific">Cuscuta campestris</name>
    <dbReference type="NCBI Taxonomy" id="132261"/>
    <lineage>
        <taxon>Eukaryota</taxon>
        <taxon>Viridiplantae</taxon>
        <taxon>Streptophyta</taxon>
        <taxon>Embryophyta</taxon>
        <taxon>Tracheophyta</taxon>
        <taxon>Spermatophyta</taxon>
        <taxon>Magnoliopsida</taxon>
        <taxon>eudicotyledons</taxon>
        <taxon>Gunneridae</taxon>
        <taxon>Pentapetalae</taxon>
        <taxon>asterids</taxon>
        <taxon>lamiids</taxon>
        <taxon>Solanales</taxon>
        <taxon>Convolvulaceae</taxon>
        <taxon>Cuscuteae</taxon>
        <taxon>Cuscuta</taxon>
        <taxon>Cuscuta subgen. Grammica</taxon>
        <taxon>Cuscuta sect. Cleistogrammica</taxon>
    </lineage>
</organism>
<feature type="domain" description="FBD" evidence="2">
    <location>
        <begin position="375"/>
        <end position="446"/>
    </location>
</feature>
<evidence type="ECO:0000259" key="1">
    <source>
        <dbReference type="SMART" id="SM00256"/>
    </source>
</evidence>
<dbReference type="InterPro" id="IPR055411">
    <property type="entry name" value="LRR_FXL15/At3g58940/PEG3-like"/>
</dbReference>
<sequence>MANSRKKVAEDQSLKDRISGLPHNVIDCILTHLPMQYAARTSVLSRKWRYIWATCSEIVLDEAFYTFIDRRRSYLHTVHYAEVVSMILLQHLGPVRKFYIEASLSDIHFMNLDQWVLFVSRNGVEELTLRPSSIGYKLPSHIFECQHLTRLSIHRSTWAPPPGFGGFNHLTSLALSSLSLSSNKESDVLNTPNLIHLEFTHCYFCVNALKVHAPLLQTLIIDSRHKVELSSFLVFHDLKNVKVFSKQERDITLSGNYSLQDIIPDLISSWPGVVQLQLNGYLRQNMDVLNKSLRWSSFAPDSYHSKPIYITYLLTSLSLLNVNLNNKWQISQAMWLLANSTSLKFATIATKASVPNHSAVEDDAINLELPAEANKMGMSSLEVLEITEISGSRAEMFFLKEVLASASSLREVSIGIAKCDATVELRISKELLQFPRASTKAEVKLFGAADNPPSTIRFP</sequence>
<evidence type="ECO:0000313" key="4">
    <source>
        <dbReference type="Proteomes" id="UP000595140"/>
    </source>
</evidence>
<dbReference type="PANTHER" id="PTHR31639">
    <property type="entry name" value="F-BOX PROTEIN-LIKE"/>
    <property type="match status" value="1"/>
</dbReference>
<name>A0A484LEM0_9ASTE</name>
<dbReference type="SUPFAM" id="SSF52047">
    <property type="entry name" value="RNI-like"/>
    <property type="match status" value="1"/>
</dbReference>
<dbReference type="Gene3D" id="3.80.10.10">
    <property type="entry name" value="Ribonuclease Inhibitor"/>
    <property type="match status" value="1"/>
</dbReference>
<dbReference type="InterPro" id="IPR036047">
    <property type="entry name" value="F-box-like_dom_sf"/>
</dbReference>
<dbReference type="Pfam" id="PF24758">
    <property type="entry name" value="LRR_At5g56370"/>
    <property type="match status" value="1"/>
</dbReference>
<dbReference type="SUPFAM" id="SSF81383">
    <property type="entry name" value="F-box domain"/>
    <property type="match status" value="1"/>
</dbReference>
<dbReference type="PANTHER" id="PTHR31639:SF333">
    <property type="entry name" value="F-BOX DOMAIN, FBD DOMAIN, LEUCINE-RICH REPEAT DOMAIN, L DOMAIN-LIKE PROTEIN-RELATED"/>
    <property type="match status" value="1"/>
</dbReference>
<protein>
    <recommendedName>
        <fullName evidence="5">F-box domain-containing protein</fullName>
    </recommendedName>
</protein>
<feature type="domain" description="F-box" evidence="1">
    <location>
        <begin position="21"/>
        <end position="61"/>
    </location>
</feature>
<dbReference type="Pfam" id="PF00646">
    <property type="entry name" value="F-box"/>
    <property type="match status" value="1"/>
</dbReference>
<evidence type="ECO:0008006" key="5">
    <source>
        <dbReference type="Google" id="ProtNLM"/>
    </source>
</evidence>
<dbReference type="InterPro" id="IPR032675">
    <property type="entry name" value="LRR_dom_sf"/>
</dbReference>
<evidence type="ECO:0000259" key="2">
    <source>
        <dbReference type="SMART" id="SM00579"/>
    </source>
</evidence>
<gene>
    <name evidence="3" type="ORF">CCAM_LOCUS16751</name>
</gene>
<dbReference type="InterPro" id="IPR006566">
    <property type="entry name" value="FBD"/>
</dbReference>
<dbReference type="InterPro" id="IPR001810">
    <property type="entry name" value="F-box_dom"/>
</dbReference>
<dbReference type="SMART" id="SM00579">
    <property type="entry name" value="FBD"/>
    <property type="match status" value="1"/>
</dbReference>
<keyword evidence="4" id="KW-1185">Reference proteome</keyword>
<evidence type="ECO:0000313" key="3">
    <source>
        <dbReference type="EMBL" id="VFQ74975.1"/>
    </source>
</evidence>
<proteinExistence type="predicted"/>
<dbReference type="Proteomes" id="UP000595140">
    <property type="component" value="Unassembled WGS sequence"/>
</dbReference>
<reference evidence="3 4" key="1">
    <citation type="submission" date="2018-04" db="EMBL/GenBank/DDBJ databases">
        <authorList>
            <person name="Vogel A."/>
        </authorList>
    </citation>
    <scope>NUCLEOTIDE SEQUENCE [LARGE SCALE GENOMIC DNA]</scope>
</reference>
<accession>A0A484LEM0</accession>
<dbReference type="SMART" id="SM00256">
    <property type="entry name" value="FBOX"/>
    <property type="match status" value="1"/>
</dbReference>
<dbReference type="OrthoDB" id="1722980at2759"/>
<dbReference type="EMBL" id="OOIL02001413">
    <property type="protein sequence ID" value="VFQ74975.1"/>
    <property type="molecule type" value="Genomic_DNA"/>
</dbReference>
<dbReference type="AlphaFoldDB" id="A0A484LEM0"/>